<reference evidence="2" key="1">
    <citation type="submission" date="2023-06" db="EMBL/GenBank/DDBJ databases">
        <authorList>
            <person name="Delattre M."/>
        </authorList>
    </citation>
    <scope>NUCLEOTIDE SEQUENCE</scope>
    <source>
        <strain evidence="2">AF72</strain>
    </source>
</reference>
<name>A0AA36DI15_9BILA</name>
<dbReference type="EMBL" id="CATQJA010002795">
    <property type="protein sequence ID" value="CAJ0588003.1"/>
    <property type="molecule type" value="Genomic_DNA"/>
</dbReference>
<evidence type="ECO:0000313" key="2">
    <source>
        <dbReference type="EMBL" id="CAJ0588003.1"/>
    </source>
</evidence>
<protein>
    <submittedName>
        <fullName evidence="2">Uncharacterized protein</fullName>
    </submittedName>
</protein>
<comment type="caution">
    <text evidence="2">The sequence shown here is derived from an EMBL/GenBank/DDBJ whole genome shotgun (WGS) entry which is preliminary data.</text>
</comment>
<gene>
    <name evidence="2" type="ORF">MSPICULIGERA_LOCUS25956</name>
</gene>
<feature type="region of interest" description="Disordered" evidence="1">
    <location>
        <begin position="201"/>
        <end position="248"/>
    </location>
</feature>
<sequence>MHDWIGEDALHRTIWLERWDAWPNNITTATFHVRFGRPADPDREEVTTKFLARYRLIHNVQKCPGDQLPMSLVKDKAKLNGFLWRCSSCRSASSCSKYSIRKDSWFTDSKLTFYQEMSLLARWSTDPEFPPKPYETIQQRWMRPINGLDLIRQRVLALDRLLPLVAAPTQVEAELGRTLELTQTAIRQLKATLLRMRKEDLATPPSSEDEGDDDHPWLLPSSQGSRSTMLHPPPANYHNYYQRRRNSP</sequence>
<dbReference type="AlphaFoldDB" id="A0AA36DI15"/>
<organism evidence="2 3">
    <name type="scientific">Mesorhabditis spiculigera</name>
    <dbReference type="NCBI Taxonomy" id="96644"/>
    <lineage>
        <taxon>Eukaryota</taxon>
        <taxon>Metazoa</taxon>
        <taxon>Ecdysozoa</taxon>
        <taxon>Nematoda</taxon>
        <taxon>Chromadorea</taxon>
        <taxon>Rhabditida</taxon>
        <taxon>Rhabditina</taxon>
        <taxon>Rhabditomorpha</taxon>
        <taxon>Rhabditoidea</taxon>
        <taxon>Rhabditidae</taxon>
        <taxon>Mesorhabditinae</taxon>
        <taxon>Mesorhabditis</taxon>
    </lineage>
</organism>
<dbReference type="Proteomes" id="UP001177023">
    <property type="component" value="Unassembled WGS sequence"/>
</dbReference>
<proteinExistence type="predicted"/>
<feature type="non-terminal residue" evidence="2">
    <location>
        <position position="248"/>
    </location>
</feature>
<keyword evidence="3" id="KW-1185">Reference proteome</keyword>
<evidence type="ECO:0000313" key="3">
    <source>
        <dbReference type="Proteomes" id="UP001177023"/>
    </source>
</evidence>
<evidence type="ECO:0000256" key="1">
    <source>
        <dbReference type="SAM" id="MobiDB-lite"/>
    </source>
</evidence>
<accession>A0AA36DI15</accession>